<sequence length="626" mass="71336">MSAQSGDDSQPTADRPSADKACQYISEAAQVAIDSKDYITYATLLDELISDPDRYTSSERQQVLNELLKVLESSKEMVYEIGWDIPAMIIDYFDADYPDVASLRNTPAIMTLMKIFSLLSKEGNPKELFLKAIEALTSMEIADEDRHAKGERAFDVKFYAVFELMSYCLSRIPAQFPSRFLVTSTNALLASLALNVDMMSLSSLSIIVRRMFTFARDFHMAEPPKPLPDSEVSLVQRLLQSFITWTADIALQRFSVFWSLRLQMEFRGHCEEQDKLKRGQKYELDELLANIAECVERFSQLAYSYDMDLYQLFRELVEKAKKPRLPSEGHPLNNTEDPDTDPFTGLSDDGVLLLYTQIRFDDRKCEKPDLTVDEFFKLAIRSLEREDEDELPPWGVQDAITFWGLWVLKDVTVEQLQAVDKQEFTTVVQLLMTMAANGPRADFSKLMYSIVARMLAMQDEKVTFDFLIDTLQYCPFVKAQDVTVKMLKDFALRRKPSSKDTFRICQNTVEGLKNLSVGEDKTIINLDAGRKKQIQELADKALSEVQECDDPMFSESLPLLLSWLNFLTVVETDADFVKSFIAKAKEISAEGDDQSDDGLQDMKAEASKRHGILQLAIESVEKRLSK</sequence>
<dbReference type="Pfam" id="PF08568">
    <property type="entry name" value="Kinetochor_Ybp2"/>
    <property type="match status" value="1"/>
</dbReference>
<dbReference type="InterPro" id="IPR013877">
    <property type="entry name" value="YAP-bd/ALF4/Glomulin"/>
</dbReference>
<dbReference type="GO" id="GO:0034599">
    <property type="term" value="P:cellular response to oxidative stress"/>
    <property type="evidence" value="ECO:0007669"/>
    <property type="project" value="InterPro"/>
</dbReference>
<proteinExistence type="predicted"/>
<dbReference type="InterPro" id="IPR040347">
    <property type="entry name" value="YBP1/2"/>
</dbReference>
<dbReference type="PANTHER" id="PTHR28020">
    <property type="entry name" value="YAP1-BINDING PROTEIN 1-RELATED"/>
    <property type="match status" value="1"/>
</dbReference>
<organism evidence="1">
    <name type="scientific">Blastobotrys adeninivorans</name>
    <name type="common">Yeast</name>
    <name type="synonym">Arxula adeninivorans</name>
    <dbReference type="NCBI Taxonomy" id="409370"/>
    <lineage>
        <taxon>Eukaryota</taxon>
        <taxon>Fungi</taxon>
        <taxon>Dikarya</taxon>
        <taxon>Ascomycota</taxon>
        <taxon>Saccharomycotina</taxon>
        <taxon>Dipodascomycetes</taxon>
        <taxon>Dipodascales</taxon>
        <taxon>Trichomonascaceae</taxon>
        <taxon>Blastobotrys</taxon>
    </lineage>
</organism>
<dbReference type="PhylomeDB" id="A0A060T2I1"/>
<name>A0A060T2I1_BLAAD</name>
<dbReference type="PANTHER" id="PTHR28020:SF1">
    <property type="entry name" value="YAP1-BINDING PROTEIN 1-RELATED"/>
    <property type="match status" value="1"/>
</dbReference>
<dbReference type="AlphaFoldDB" id="A0A060T2I1"/>
<evidence type="ECO:0000313" key="1">
    <source>
        <dbReference type="EMBL" id="CDP35004.1"/>
    </source>
</evidence>
<protein>
    <submittedName>
        <fullName evidence="1">ARAD1C25454p</fullName>
    </submittedName>
</protein>
<reference evidence="1" key="1">
    <citation type="submission" date="2014-02" db="EMBL/GenBank/DDBJ databases">
        <authorList>
            <person name="Genoscope - CEA"/>
        </authorList>
    </citation>
    <scope>NUCLEOTIDE SEQUENCE</scope>
    <source>
        <strain evidence="1">LS3</strain>
    </source>
</reference>
<gene>
    <name evidence="1" type="ORF">GNLVRS02_ARAD1C25454g</name>
</gene>
<dbReference type="EMBL" id="HG937693">
    <property type="protein sequence ID" value="CDP35004.1"/>
    <property type="molecule type" value="Genomic_DNA"/>
</dbReference>
<accession>A0A060T2I1</accession>
<reference evidence="1" key="2">
    <citation type="submission" date="2014-06" db="EMBL/GenBank/DDBJ databases">
        <title>The complete genome of Blastobotrys (Arxula) adeninivorans LS3 - a yeast of biotechnological interest.</title>
        <authorList>
            <person name="Kunze G."/>
            <person name="Gaillardin C."/>
            <person name="Czernicka M."/>
            <person name="Durrens P."/>
            <person name="Martin T."/>
            <person name="Boer E."/>
            <person name="Gabaldon T."/>
            <person name="Cruz J."/>
            <person name="Talla E."/>
            <person name="Marck C."/>
            <person name="Goffeau A."/>
            <person name="Barbe V."/>
            <person name="Baret P."/>
            <person name="Baronian K."/>
            <person name="Beier S."/>
            <person name="Bleykasten C."/>
            <person name="Bode R."/>
            <person name="Casaregola S."/>
            <person name="Despons L."/>
            <person name="Fairhead C."/>
            <person name="Giersberg M."/>
            <person name="Gierski P."/>
            <person name="Hahnel U."/>
            <person name="Hartmann A."/>
            <person name="Jankowska D."/>
            <person name="Jubin C."/>
            <person name="Jung P."/>
            <person name="Lafontaine I."/>
            <person name="Leh-Louis V."/>
            <person name="Lemaire M."/>
            <person name="Marcet-Houben M."/>
            <person name="Mascher M."/>
            <person name="Morel G."/>
            <person name="Richard G.-F."/>
            <person name="Riechen J."/>
            <person name="Sacerdot C."/>
            <person name="Sarkar A."/>
            <person name="Savel G."/>
            <person name="Schacherer J."/>
            <person name="Sherman D."/>
            <person name="Straub M.-L."/>
            <person name="Stein N."/>
            <person name="Thierry A."/>
            <person name="Trautwein-Schult A."/>
            <person name="Westhof E."/>
            <person name="Worch S."/>
            <person name="Dujon B."/>
            <person name="Souciet J.-L."/>
            <person name="Wincker P."/>
            <person name="Scholz U."/>
            <person name="Neuveglise N."/>
        </authorList>
    </citation>
    <scope>NUCLEOTIDE SEQUENCE</scope>
    <source>
        <strain evidence="1">LS3</strain>
    </source>
</reference>
<dbReference type="GO" id="GO:0005737">
    <property type="term" value="C:cytoplasm"/>
    <property type="evidence" value="ECO:0007669"/>
    <property type="project" value="TreeGrafter"/>
</dbReference>